<proteinExistence type="predicted"/>
<dbReference type="GO" id="GO:0005829">
    <property type="term" value="C:cytosol"/>
    <property type="evidence" value="ECO:0007669"/>
    <property type="project" value="TreeGrafter"/>
</dbReference>
<accession>A0A1F7TYC8</accession>
<keyword evidence="1" id="KW-0167">Capsid protein</keyword>
<keyword evidence="1" id="KW-0946">Virion</keyword>
<dbReference type="CDD" id="cd02518">
    <property type="entry name" value="GT2_SpsF"/>
    <property type="match status" value="1"/>
</dbReference>
<organism evidence="1 2">
    <name type="scientific">Candidatus Uhrbacteria bacterium RIFCSPHIGHO2_02_FULL_53_13</name>
    <dbReference type="NCBI Taxonomy" id="1802389"/>
    <lineage>
        <taxon>Bacteria</taxon>
        <taxon>Candidatus Uhriibacteriota</taxon>
    </lineage>
</organism>
<evidence type="ECO:0000313" key="2">
    <source>
        <dbReference type="Proteomes" id="UP000177097"/>
    </source>
</evidence>
<dbReference type="PANTHER" id="PTHR42866:SF1">
    <property type="entry name" value="SPORE COAT POLYSACCHARIDE BIOSYNTHESIS PROTEIN SPSF"/>
    <property type="match status" value="1"/>
</dbReference>
<sequence length="257" mass="29150">MILGVLQARVSSSRLPGKVLKPILGEPMLARQLERAKRSQRMDALVVATSDRAEDDPIQTLCEKQGVACFRGNLNDVLDRFYLAAKPYASEHVVRLTGDCPLIDPEVVDATIEFYLQGAYDYASNAQAPYTFPDGLDVEVFRFQHLERAAREAELPSYREHVTPFMSKHPEQFTIGHYTREPSLGHLRWTVDEPEDFEMVRQIYEALYPINPSFTTRDILALLKESPNMMRLNSHIARNAGVRPSLAADAVYLQTRV</sequence>
<dbReference type="PANTHER" id="PTHR42866">
    <property type="entry name" value="3-DEOXY-MANNO-OCTULOSONATE CYTIDYLYLTRANSFERASE"/>
    <property type="match status" value="1"/>
</dbReference>
<dbReference type="STRING" id="1802389.A3C17_03345"/>
<protein>
    <submittedName>
        <fullName evidence="1">Spore coat protein</fullName>
    </submittedName>
</protein>
<dbReference type="AlphaFoldDB" id="A0A1F7TYC8"/>
<name>A0A1F7TYC8_9BACT</name>
<dbReference type="Pfam" id="PF02348">
    <property type="entry name" value="CTP_transf_3"/>
    <property type="match status" value="1"/>
</dbReference>
<gene>
    <name evidence="1" type="ORF">A3C17_03345</name>
</gene>
<comment type="caution">
    <text evidence="1">The sequence shown here is derived from an EMBL/GenBank/DDBJ whole genome shotgun (WGS) entry which is preliminary data.</text>
</comment>
<dbReference type="EMBL" id="MGDX01000028">
    <property type="protein sequence ID" value="OGL70608.1"/>
    <property type="molecule type" value="Genomic_DNA"/>
</dbReference>
<evidence type="ECO:0000313" key="1">
    <source>
        <dbReference type="EMBL" id="OGL70608.1"/>
    </source>
</evidence>
<dbReference type="Gene3D" id="3.90.550.10">
    <property type="entry name" value="Spore Coat Polysaccharide Biosynthesis Protein SpsA, Chain A"/>
    <property type="match status" value="1"/>
</dbReference>
<dbReference type="InterPro" id="IPR003329">
    <property type="entry name" value="Cytidylyl_trans"/>
</dbReference>
<dbReference type="InterPro" id="IPR029044">
    <property type="entry name" value="Nucleotide-diphossugar_trans"/>
</dbReference>
<reference evidence="1 2" key="1">
    <citation type="journal article" date="2016" name="Nat. Commun.">
        <title>Thousands of microbial genomes shed light on interconnected biogeochemical processes in an aquifer system.</title>
        <authorList>
            <person name="Anantharaman K."/>
            <person name="Brown C.T."/>
            <person name="Hug L.A."/>
            <person name="Sharon I."/>
            <person name="Castelle C.J."/>
            <person name="Probst A.J."/>
            <person name="Thomas B.C."/>
            <person name="Singh A."/>
            <person name="Wilkins M.J."/>
            <person name="Karaoz U."/>
            <person name="Brodie E.L."/>
            <person name="Williams K.H."/>
            <person name="Hubbard S.S."/>
            <person name="Banfield J.F."/>
        </authorList>
    </citation>
    <scope>NUCLEOTIDE SEQUENCE [LARGE SCALE GENOMIC DNA]</scope>
</reference>
<dbReference type="Proteomes" id="UP000177097">
    <property type="component" value="Unassembled WGS sequence"/>
</dbReference>
<dbReference type="SUPFAM" id="SSF53448">
    <property type="entry name" value="Nucleotide-diphospho-sugar transferases"/>
    <property type="match status" value="1"/>
</dbReference>